<sequence>MLRMLHGWKRLNAGIRLQSDVCLNSQAWIFILKEIQAHMTALVDH</sequence>
<organism evidence="1">
    <name type="scientific">Arundo donax</name>
    <name type="common">Giant reed</name>
    <name type="synonym">Donax arundinaceus</name>
    <dbReference type="NCBI Taxonomy" id="35708"/>
    <lineage>
        <taxon>Eukaryota</taxon>
        <taxon>Viridiplantae</taxon>
        <taxon>Streptophyta</taxon>
        <taxon>Embryophyta</taxon>
        <taxon>Tracheophyta</taxon>
        <taxon>Spermatophyta</taxon>
        <taxon>Magnoliopsida</taxon>
        <taxon>Liliopsida</taxon>
        <taxon>Poales</taxon>
        <taxon>Poaceae</taxon>
        <taxon>PACMAD clade</taxon>
        <taxon>Arundinoideae</taxon>
        <taxon>Arundineae</taxon>
        <taxon>Arundo</taxon>
    </lineage>
</organism>
<name>A0A0A9FN04_ARUDO</name>
<evidence type="ECO:0000313" key="1">
    <source>
        <dbReference type="EMBL" id="JAE09678.1"/>
    </source>
</evidence>
<reference evidence="1" key="2">
    <citation type="journal article" date="2015" name="Data Brief">
        <title>Shoot transcriptome of the giant reed, Arundo donax.</title>
        <authorList>
            <person name="Barrero R.A."/>
            <person name="Guerrero F.D."/>
            <person name="Moolhuijzen P."/>
            <person name="Goolsby J.A."/>
            <person name="Tidwell J."/>
            <person name="Bellgard S.E."/>
            <person name="Bellgard M.I."/>
        </authorList>
    </citation>
    <scope>NUCLEOTIDE SEQUENCE</scope>
    <source>
        <tissue evidence="1">Shoot tissue taken approximately 20 cm above the soil surface</tissue>
    </source>
</reference>
<reference evidence="1" key="1">
    <citation type="submission" date="2014-09" db="EMBL/GenBank/DDBJ databases">
        <authorList>
            <person name="Magalhaes I.L.F."/>
            <person name="Oliveira U."/>
            <person name="Santos F.R."/>
            <person name="Vidigal T.H.D.A."/>
            <person name="Brescovit A.D."/>
            <person name="Santos A.J."/>
        </authorList>
    </citation>
    <scope>NUCLEOTIDE SEQUENCE</scope>
    <source>
        <tissue evidence="1">Shoot tissue taken approximately 20 cm above the soil surface</tissue>
    </source>
</reference>
<dbReference type="AlphaFoldDB" id="A0A0A9FN04"/>
<protein>
    <submittedName>
        <fullName evidence="1">Uncharacterized protein</fullName>
    </submittedName>
</protein>
<dbReference type="EMBL" id="GBRH01188218">
    <property type="protein sequence ID" value="JAE09678.1"/>
    <property type="molecule type" value="Transcribed_RNA"/>
</dbReference>
<proteinExistence type="predicted"/>
<accession>A0A0A9FN04</accession>